<gene>
    <name evidence="1" type="ORF">GA0070622_3898</name>
</gene>
<dbReference type="AlphaFoldDB" id="A0A1A9BD08"/>
<proteinExistence type="predicted"/>
<accession>A0A1A9BD08</accession>
<evidence type="ECO:0000313" key="2">
    <source>
        <dbReference type="Proteomes" id="UP000199558"/>
    </source>
</evidence>
<sequence>MHVPHARRLLALPARSSDGQQLGRTGAVYVPEGQRQPLLVALPLERAAPWVVPLFGARLDADGLVLDYPAETIVKGPTVDADAPLSLGEVAAVLAHYRPAVAELVRGLPLTRRAPEGGDVGAGFVHRIPVVPGIGDDDLPPIVIASPGVTGTPQ</sequence>
<reference evidence="2" key="1">
    <citation type="submission" date="2016-06" db="EMBL/GenBank/DDBJ databases">
        <authorList>
            <person name="Varghese N."/>
            <person name="Submissions Spin"/>
        </authorList>
    </citation>
    <scope>NUCLEOTIDE SEQUENCE [LARGE SCALE GENOMIC DNA]</scope>
    <source>
        <strain evidence="2">DSM 45794</strain>
    </source>
</reference>
<dbReference type="STRING" id="946078.GA0070622_3898"/>
<dbReference type="EMBL" id="FLRH01000003">
    <property type="protein sequence ID" value="SBT66859.1"/>
    <property type="molecule type" value="Genomic_DNA"/>
</dbReference>
<name>A0A1A9BD08_9ACTN</name>
<dbReference type="Proteomes" id="UP000199558">
    <property type="component" value="Unassembled WGS sequence"/>
</dbReference>
<organism evidence="1 2">
    <name type="scientific">Micromonospora sediminicola</name>
    <dbReference type="NCBI Taxonomy" id="946078"/>
    <lineage>
        <taxon>Bacteria</taxon>
        <taxon>Bacillati</taxon>
        <taxon>Actinomycetota</taxon>
        <taxon>Actinomycetes</taxon>
        <taxon>Micromonosporales</taxon>
        <taxon>Micromonosporaceae</taxon>
        <taxon>Micromonospora</taxon>
    </lineage>
</organism>
<keyword evidence="2" id="KW-1185">Reference proteome</keyword>
<evidence type="ECO:0000313" key="1">
    <source>
        <dbReference type="EMBL" id="SBT66859.1"/>
    </source>
</evidence>
<protein>
    <submittedName>
        <fullName evidence="1">Uncharacterized protein</fullName>
    </submittedName>
</protein>